<keyword evidence="2" id="KW-1185">Reference proteome</keyword>
<protein>
    <submittedName>
        <fullName evidence="1">Nitrogen regulatory protein P-II-like protein</fullName>
    </submittedName>
</protein>
<proteinExistence type="predicted"/>
<dbReference type="AlphaFoldDB" id="A0A834T9R9"/>
<dbReference type="PROSITE" id="PS51343">
    <property type="entry name" value="PII_GLNB_DOM"/>
    <property type="match status" value="1"/>
</dbReference>
<dbReference type="OrthoDB" id="2016645at2759"/>
<dbReference type="SMART" id="SM00938">
    <property type="entry name" value="P-II"/>
    <property type="match status" value="1"/>
</dbReference>
<accession>A0A834T9R9</accession>
<comment type="caution">
    <text evidence="1">The sequence shown here is derived from an EMBL/GenBank/DDBJ whole genome shotgun (WGS) entry which is preliminary data.</text>
</comment>
<dbReference type="Pfam" id="PF00543">
    <property type="entry name" value="P-II"/>
    <property type="match status" value="1"/>
</dbReference>
<dbReference type="GO" id="GO:0005829">
    <property type="term" value="C:cytosol"/>
    <property type="evidence" value="ECO:0007669"/>
    <property type="project" value="TreeGrafter"/>
</dbReference>
<reference evidence="1" key="1">
    <citation type="submission" date="2020-09" db="EMBL/GenBank/DDBJ databases">
        <title>Genome-Enabled Discovery of Anthraquinone Biosynthesis in Senna tora.</title>
        <authorList>
            <person name="Kang S.-H."/>
            <person name="Pandey R.P."/>
            <person name="Lee C.-M."/>
            <person name="Sim J.-S."/>
            <person name="Jeong J.-T."/>
            <person name="Choi B.-S."/>
            <person name="Jung M."/>
            <person name="Ginzburg D."/>
            <person name="Zhao K."/>
            <person name="Won S.Y."/>
            <person name="Oh T.-J."/>
            <person name="Yu Y."/>
            <person name="Kim N.-H."/>
            <person name="Lee O.R."/>
            <person name="Lee T.-H."/>
            <person name="Bashyal P."/>
            <person name="Kim T.-S."/>
            <person name="Lee W.-H."/>
            <person name="Kawkins C."/>
            <person name="Kim C.-K."/>
            <person name="Kim J.S."/>
            <person name="Ahn B.O."/>
            <person name="Rhee S.Y."/>
            <person name="Sohng J.K."/>
        </authorList>
    </citation>
    <scope>NUCLEOTIDE SEQUENCE</scope>
    <source>
        <tissue evidence="1">Leaf</tissue>
    </source>
</reference>
<name>A0A834T9R9_9FABA</name>
<dbReference type="GO" id="GO:0009534">
    <property type="term" value="C:chloroplast thylakoid"/>
    <property type="evidence" value="ECO:0007669"/>
    <property type="project" value="TreeGrafter"/>
</dbReference>
<gene>
    <name evidence="1" type="ORF">G2W53_023553</name>
</gene>
<dbReference type="PANTHER" id="PTHR30115">
    <property type="entry name" value="NITROGEN REGULATORY PROTEIN P-II"/>
    <property type="match status" value="1"/>
</dbReference>
<dbReference type="InterPro" id="IPR002187">
    <property type="entry name" value="N-reg_PII"/>
</dbReference>
<dbReference type="GO" id="GO:0005524">
    <property type="term" value="F:ATP binding"/>
    <property type="evidence" value="ECO:0007669"/>
    <property type="project" value="TreeGrafter"/>
</dbReference>
<dbReference type="InterPro" id="IPR011322">
    <property type="entry name" value="N-reg_PII-like_a/b"/>
</dbReference>
<dbReference type="GO" id="GO:0006808">
    <property type="term" value="P:regulation of nitrogen utilization"/>
    <property type="evidence" value="ECO:0007669"/>
    <property type="project" value="InterPro"/>
</dbReference>
<dbReference type="GO" id="GO:0030234">
    <property type="term" value="F:enzyme regulator activity"/>
    <property type="evidence" value="ECO:0007669"/>
    <property type="project" value="InterPro"/>
</dbReference>
<dbReference type="SUPFAM" id="SSF54913">
    <property type="entry name" value="GlnB-like"/>
    <property type="match status" value="1"/>
</dbReference>
<dbReference type="InterPro" id="IPR015867">
    <property type="entry name" value="N-reg_PII/ATP_PRibTrfase_C"/>
</dbReference>
<dbReference type="Gene3D" id="3.30.70.120">
    <property type="match status" value="1"/>
</dbReference>
<evidence type="ECO:0000313" key="2">
    <source>
        <dbReference type="Proteomes" id="UP000634136"/>
    </source>
</evidence>
<organism evidence="1 2">
    <name type="scientific">Senna tora</name>
    <dbReference type="NCBI Taxonomy" id="362788"/>
    <lineage>
        <taxon>Eukaryota</taxon>
        <taxon>Viridiplantae</taxon>
        <taxon>Streptophyta</taxon>
        <taxon>Embryophyta</taxon>
        <taxon>Tracheophyta</taxon>
        <taxon>Spermatophyta</taxon>
        <taxon>Magnoliopsida</taxon>
        <taxon>eudicotyledons</taxon>
        <taxon>Gunneridae</taxon>
        <taxon>Pentapetalae</taxon>
        <taxon>rosids</taxon>
        <taxon>fabids</taxon>
        <taxon>Fabales</taxon>
        <taxon>Fabaceae</taxon>
        <taxon>Caesalpinioideae</taxon>
        <taxon>Cassia clade</taxon>
        <taxon>Senna</taxon>
    </lineage>
</organism>
<dbReference type="EMBL" id="JAAIUW010000008">
    <property type="protein sequence ID" value="KAF7818098.1"/>
    <property type="molecule type" value="Genomic_DNA"/>
</dbReference>
<dbReference type="PANTHER" id="PTHR30115:SF11">
    <property type="entry name" value="NITROGEN REGULATORY PROTEIN P-II HOMOLOG"/>
    <property type="match status" value="1"/>
</dbReference>
<dbReference type="Proteomes" id="UP000634136">
    <property type="component" value="Unassembled WGS sequence"/>
</dbReference>
<evidence type="ECO:0000313" key="1">
    <source>
        <dbReference type="EMBL" id="KAF7818098.1"/>
    </source>
</evidence>
<sequence length="297" mass="33113">MGVGNRFNAVNMLLRSNIYELEIAAGFEVSKAQAQKFDDAMLFQAPRIHSRPCVSWPRYTQSVRRLQLTVLLLRSEKLCICCFSVKGNMTSTMPTLHSFTLPNSHLKLPFGDFRSSPKSFRVPQFSLLPLSHKGNAAILPKTRAQNLSDLNTDFDLDTSFSLLSFPDTLKVADDVPDSKFYKVEAFIRPWRLPQLASALLKMGIDGFTVSDVRGTPGRIRSRQRGSTDILIAKVKMEIVVSKNQVDTIINKIIDVTWTGEIDDGKIFLIPVSDVIKIRTGERGEMMESVTDGAASAV</sequence>
<dbReference type="PRINTS" id="PR00340">
    <property type="entry name" value="PIIGLNB"/>
</dbReference>